<dbReference type="GO" id="GO:0005096">
    <property type="term" value="F:GTPase activator activity"/>
    <property type="evidence" value="ECO:0007669"/>
    <property type="project" value="InterPro"/>
</dbReference>
<feature type="region of interest" description="Disordered" evidence="1">
    <location>
        <begin position="652"/>
        <end position="763"/>
    </location>
</feature>
<dbReference type="AlphaFoldDB" id="A0A9P6KGD6"/>
<comment type="caution">
    <text evidence="2">The sequence shown here is derived from an EMBL/GenBank/DDBJ whole genome shotgun (WGS) entry which is preliminary data.</text>
</comment>
<accession>A0A9P6KGD6</accession>
<organism evidence="2 3">
    <name type="scientific">Lunasporangiospora selenospora</name>
    <dbReference type="NCBI Taxonomy" id="979761"/>
    <lineage>
        <taxon>Eukaryota</taxon>
        <taxon>Fungi</taxon>
        <taxon>Fungi incertae sedis</taxon>
        <taxon>Mucoromycota</taxon>
        <taxon>Mortierellomycotina</taxon>
        <taxon>Mortierellomycetes</taxon>
        <taxon>Mortierellales</taxon>
        <taxon>Mortierellaceae</taxon>
        <taxon>Lunasporangiospora</taxon>
    </lineage>
</organism>
<feature type="region of interest" description="Disordered" evidence="1">
    <location>
        <begin position="451"/>
        <end position="479"/>
    </location>
</feature>
<feature type="region of interest" description="Disordered" evidence="1">
    <location>
        <begin position="369"/>
        <end position="406"/>
    </location>
</feature>
<dbReference type="Proteomes" id="UP000780801">
    <property type="component" value="Unassembled WGS sequence"/>
</dbReference>
<feature type="compositionally biased region" description="Basic and acidic residues" evidence="1">
    <location>
        <begin position="451"/>
        <end position="467"/>
    </location>
</feature>
<evidence type="ECO:0000256" key="1">
    <source>
        <dbReference type="SAM" id="MobiDB-lite"/>
    </source>
</evidence>
<feature type="compositionally biased region" description="Basic and acidic residues" evidence="1">
    <location>
        <begin position="743"/>
        <end position="760"/>
    </location>
</feature>
<dbReference type="PANTHER" id="PTHR35140">
    <property type="entry name" value="MITOTIC CHECK POINT PROTEIN BFA1"/>
    <property type="match status" value="1"/>
</dbReference>
<name>A0A9P6KGD6_9FUNG</name>
<feature type="compositionally biased region" description="Low complexity" evidence="1">
    <location>
        <begin position="46"/>
        <end position="57"/>
    </location>
</feature>
<feature type="compositionally biased region" description="Acidic residues" evidence="1">
    <location>
        <begin position="860"/>
        <end position="874"/>
    </location>
</feature>
<feature type="compositionally biased region" description="Low complexity" evidence="1">
    <location>
        <begin position="380"/>
        <end position="402"/>
    </location>
</feature>
<dbReference type="PANTHER" id="PTHR35140:SF1">
    <property type="entry name" value="MITOTIC CHECK POINT PROTEIN BFA1"/>
    <property type="match status" value="1"/>
</dbReference>
<sequence length="1267" mass="139546">MLPNARPSAAAREFTAVGVTPPADQTHITGARTQILGPSPLDDRASSSSSSTPSVTPMPFPNNMKPRPALYHKISSDESPAQPTKPMMTITQDMLSNLSDYTGIVTHDLEVPELQDLDFNKVRSTLAKLQLPPTALESVGSWDTESESSLSSGSGPMSRPQQGDGSRSDNLEFSRPLSAHVQESNRLDREANGNIVSSLLRNSPGLLPMDHKPDFEMSREFMGSKASVGNNRLSPPLLPEGLVAKKPLFISHSPVASETPAFGDGMSPQDEQDVFWDDIEIEVDSFVKSKGWNRNVVNRAVFSGRGGGPSRIQREVVPLKDFIALPSKIPRLCRVPGDTSRPVTPAATLSRAVSIHVDRPLRTITTKSSLPRLKRPCTTSKSLLSGPFPSPSLLGGSSPAPSTTLVSQASASGVDYVSSSRRSSLQSRDSLPSFKASSLAMHLVSFIDPQDHQSKEDQILQPKKETAPPKSRPNQSSGGLRSLLELRFLTSKLDFTRTRFFSRAVPPIAEPPMDYSSTIETLKEQPSLEDEVNTPSQESSIEVLPRTGSSTWNSETVNGYYSLSRKASRSLEHRMASANDHLTNGNERVPRRLFLKRSTRPSVFGDGSELDQLDNLPTFELNGYREDYWTPKPRITPQEQIQALSIMDVSNERLEESPRPVSPSEESTTGEPTAPSMIRRTRSLRRSLFDIFGPNQGTGDDSSEKSRRRSLVGPTLKRYLSQSKLRATPEIEPIGNEDPWQGDGRDTQHRQESQETDHYFSRPRRPFVHPASPPHSIPSAFHPFGATNRPALITNMNQYMKKPRGQPHAVGKMIFDHEKMCWIINPDYLAHKRRHVSGEDPVSPVLDETWGDEPNVFADLSEDSDSSLDEDEVGPTELRGLGIGTNSFDSRTDRGLSHQPWSLRRPSQECSVANDTPMNTLRPGSSMEGPEDRLSGSMQGHTIIPKSSRKSLSAGHFGGVSNGMGGGGYSSRGEFEVGTEFDITASLLEQCMQAEAQHRKEAGKFFALPCGPSPLTKKPTRKLSSNLLRLSKGSTKSPTKSNPAKIPEPIIDYEERLLSTVGKAPVAPSLAKSWPLRSRASPATPTLPFTIEELSPSPVKKVKENGFSSPIKVKSIMEGSTILTEQPLRRTFGRATLLAALRAKPTGFQASTMAERGPTRTRHSHCGALPFSATLAIAQRGRTISRGGIPAPWEHPSFESKRSSFDKVTEMDRIHEEKDDFIERGYQLLSTVRGRPPMLSQMELMRQFEECATKYHRRHRIGTPLFE</sequence>
<feature type="region of interest" description="Disordered" evidence="1">
    <location>
        <begin position="860"/>
        <end position="940"/>
    </location>
</feature>
<gene>
    <name evidence="2" type="ORF">BGW38_008917</name>
</gene>
<feature type="region of interest" description="Disordered" evidence="1">
    <location>
        <begin position="136"/>
        <end position="172"/>
    </location>
</feature>
<evidence type="ECO:0000313" key="3">
    <source>
        <dbReference type="Proteomes" id="UP000780801"/>
    </source>
</evidence>
<feature type="region of interest" description="Disordered" evidence="1">
    <location>
        <begin position="526"/>
        <end position="547"/>
    </location>
</feature>
<feature type="region of interest" description="Disordered" evidence="1">
    <location>
        <begin position="1"/>
        <end position="85"/>
    </location>
</feature>
<dbReference type="OrthoDB" id="19159at2759"/>
<proteinExistence type="predicted"/>
<feature type="compositionally biased region" description="Polar residues" evidence="1">
    <location>
        <begin position="908"/>
        <end position="923"/>
    </location>
</feature>
<keyword evidence="3" id="KW-1185">Reference proteome</keyword>
<evidence type="ECO:0000313" key="2">
    <source>
        <dbReference type="EMBL" id="KAF9583660.1"/>
    </source>
</evidence>
<dbReference type="EMBL" id="JAABOA010000632">
    <property type="protein sequence ID" value="KAF9583660.1"/>
    <property type="molecule type" value="Genomic_DNA"/>
</dbReference>
<dbReference type="GO" id="GO:0044732">
    <property type="term" value="C:mitotic spindle pole body"/>
    <property type="evidence" value="ECO:0007669"/>
    <property type="project" value="TreeGrafter"/>
</dbReference>
<dbReference type="GO" id="GO:0001100">
    <property type="term" value="P:negative regulation of exit from mitosis"/>
    <property type="evidence" value="ECO:0007669"/>
    <property type="project" value="InterPro"/>
</dbReference>
<reference evidence="2" key="1">
    <citation type="journal article" date="2020" name="Fungal Divers.">
        <title>Resolving the Mortierellaceae phylogeny through synthesis of multi-gene phylogenetics and phylogenomics.</title>
        <authorList>
            <person name="Vandepol N."/>
            <person name="Liber J."/>
            <person name="Desiro A."/>
            <person name="Na H."/>
            <person name="Kennedy M."/>
            <person name="Barry K."/>
            <person name="Grigoriev I.V."/>
            <person name="Miller A.N."/>
            <person name="O'Donnell K."/>
            <person name="Stajich J.E."/>
            <person name="Bonito G."/>
        </authorList>
    </citation>
    <scope>NUCLEOTIDE SEQUENCE</scope>
    <source>
        <strain evidence="2">KOD1015</strain>
    </source>
</reference>
<dbReference type="InterPro" id="IPR034586">
    <property type="entry name" value="Bfa1/Byr4"/>
</dbReference>
<protein>
    <submittedName>
        <fullName evidence="2">Uncharacterized protein</fullName>
    </submittedName>
</protein>
<dbReference type="GO" id="GO:1990334">
    <property type="term" value="C:Bfa1-Bub2 complex"/>
    <property type="evidence" value="ECO:0007669"/>
    <property type="project" value="InterPro"/>
</dbReference>